<dbReference type="AlphaFoldDB" id="A0A3R0CB73"/>
<evidence type="ECO:0000313" key="5">
    <source>
        <dbReference type="EMBL" id="MIV45660.1"/>
    </source>
</evidence>
<keyword evidence="1" id="KW-1133">Transmembrane helix</keyword>
<accession>A0A3R0CB73</accession>
<feature type="transmembrane region" description="Helical" evidence="1">
    <location>
        <begin position="189"/>
        <end position="208"/>
    </location>
</feature>
<dbReference type="EMBL" id="RSMR01000067">
    <property type="protein sequence ID" value="MIK95121.1"/>
    <property type="molecule type" value="Genomic_DNA"/>
</dbReference>
<feature type="transmembrane region" description="Helical" evidence="1">
    <location>
        <begin position="267"/>
        <end position="284"/>
    </location>
</feature>
<evidence type="ECO:0000256" key="1">
    <source>
        <dbReference type="SAM" id="Phobius"/>
    </source>
</evidence>
<feature type="transmembrane region" description="Helical" evidence="1">
    <location>
        <begin position="229"/>
        <end position="255"/>
    </location>
</feature>
<keyword evidence="1" id="KW-0472">Membrane</keyword>
<feature type="transmembrane region" description="Helical" evidence="1">
    <location>
        <begin position="116"/>
        <end position="136"/>
    </location>
</feature>
<organism evidence="4">
    <name type="scientific">Salmonella enterica</name>
    <name type="common">Salmonella choleraesuis</name>
    <dbReference type="NCBI Taxonomy" id="28901"/>
    <lineage>
        <taxon>Bacteria</taxon>
        <taxon>Pseudomonadati</taxon>
        <taxon>Pseudomonadota</taxon>
        <taxon>Gammaproteobacteria</taxon>
        <taxon>Enterobacterales</taxon>
        <taxon>Enterobacteriaceae</taxon>
        <taxon>Salmonella</taxon>
    </lineage>
</organism>
<evidence type="ECO:0000259" key="2">
    <source>
        <dbReference type="Pfam" id="PF01478"/>
    </source>
</evidence>
<dbReference type="Pfam" id="PF01478">
    <property type="entry name" value="Peptidase_A24"/>
    <property type="match status" value="1"/>
</dbReference>
<gene>
    <name evidence="5" type="ORF">A7E06_19620</name>
    <name evidence="4" type="ORF">KO51_27620</name>
    <name evidence="3" type="ORF">NL99_28440</name>
</gene>
<dbReference type="EMBL" id="RSUV01000016">
    <property type="protein sequence ID" value="MIV45660.1"/>
    <property type="molecule type" value="Genomic_DNA"/>
</dbReference>
<name>A0A3R0CB73_SALER</name>
<comment type="caution">
    <text evidence="4">The sequence shown here is derived from an EMBL/GenBank/DDBJ whole genome shotgun (WGS) entry which is preliminary data.</text>
</comment>
<proteinExistence type="predicted"/>
<dbReference type="GO" id="GO:0016020">
    <property type="term" value="C:membrane"/>
    <property type="evidence" value="ECO:0007669"/>
    <property type="project" value="InterPro"/>
</dbReference>
<dbReference type="InterPro" id="IPR000045">
    <property type="entry name" value="Prepilin_IV_endopep_pep"/>
</dbReference>
<reference evidence="4" key="1">
    <citation type="submission" date="2018-08" db="EMBL/GenBank/DDBJ databases">
        <authorList>
            <consortium name="GenomeTrakr network: Whole genome sequencing for foodborne pathogen traceback"/>
        </authorList>
    </citation>
    <scope>NUCLEOTIDE SEQUENCE [LARGE SCALE GENOMIC DNA]</scope>
    <source>
        <strain evidence="5">CFSAN048114</strain>
        <strain evidence="4">FLUFL-1338</strain>
        <strain evidence="3">FLUFL-367</strain>
    </source>
</reference>
<evidence type="ECO:0000313" key="4">
    <source>
        <dbReference type="EMBL" id="MIK95121.1"/>
    </source>
</evidence>
<dbReference type="Proteomes" id="UP000885283">
    <property type="component" value="Unassembled WGS sequence"/>
</dbReference>
<dbReference type="Proteomes" id="UP000839530">
    <property type="component" value="Unassembled WGS sequence"/>
</dbReference>
<keyword evidence="1" id="KW-0812">Transmembrane</keyword>
<evidence type="ECO:0000313" key="3">
    <source>
        <dbReference type="EMBL" id="EAA8668737.1"/>
    </source>
</evidence>
<feature type="transmembrane region" description="Helical" evidence="1">
    <location>
        <begin position="70"/>
        <end position="95"/>
    </location>
</feature>
<dbReference type="EMBL" id="AAACVH010000117">
    <property type="protein sequence ID" value="EAA8668737.1"/>
    <property type="molecule type" value="Genomic_DNA"/>
</dbReference>
<feature type="domain" description="Prepilin type IV endopeptidase peptidase" evidence="2">
    <location>
        <begin position="146"/>
        <end position="249"/>
    </location>
</feature>
<sequence length="290" mass="30630">MDVDFSALFSGFCLRGSCLWAGGDIADEEGIAADVPGDGAVAVNAAGRAYTTVVPGQTTMPPGEHPVKTLIATAFPVGYALPVMVSAALMSRLILIPVRRFLTGQGCGVNARMRTAEATGIWAMAVAAMLFCLAQAPFTERLHALLMSGFLLQLGVCDAASGWLPRQMTVAFLVAGVLASGITEPPVVILVHAAVTVLISVILLRLLMRNKHQSTCRRLGMGDLWMMTGMVAWLGLPDAVTAMMVALTTFVAWHLAVGTGMRGGGPLGPWLSAGCVLILIHRLYQPLWVM</sequence>
<dbReference type="Proteomes" id="UP000839834">
    <property type="component" value="Unassembled WGS sequence"/>
</dbReference>
<dbReference type="GO" id="GO:0004190">
    <property type="term" value="F:aspartic-type endopeptidase activity"/>
    <property type="evidence" value="ECO:0007669"/>
    <property type="project" value="InterPro"/>
</dbReference>
<protein>
    <submittedName>
        <fullName evidence="4">Prepilin peptidase</fullName>
    </submittedName>
</protein>